<dbReference type="InterPro" id="IPR032808">
    <property type="entry name" value="DoxX"/>
</dbReference>
<evidence type="ECO:0000313" key="8">
    <source>
        <dbReference type="EMBL" id="SUP41656.1"/>
    </source>
</evidence>
<name>A0A380NIM5_9FIRM</name>
<protein>
    <submittedName>
        <fullName evidence="8">DoxX</fullName>
    </submittedName>
</protein>
<gene>
    <name evidence="8" type="ORF">NCTC12020_00631</name>
</gene>
<evidence type="ECO:0000256" key="2">
    <source>
        <dbReference type="ARBA" id="ARBA00006679"/>
    </source>
</evidence>
<evidence type="ECO:0000256" key="3">
    <source>
        <dbReference type="ARBA" id="ARBA00022475"/>
    </source>
</evidence>
<evidence type="ECO:0000256" key="6">
    <source>
        <dbReference type="ARBA" id="ARBA00023136"/>
    </source>
</evidence>
<keyword evidence="3" id="KW-1003">Cell membrane</keyword>
<accession>A0A380NIM5</accession>
<feature type="transmembrane region" description="Helical" evidence="7">
    <location>
        <begin position="16"/>
        <end position="33"/>
    </location>
</feature>
<evidence type="ECO:0000256" key="7">
    <source>
        <dbReference type="SAM" id="Phobius"/>
    </source>
</evidence>
<dbReference type="OrthoDB" id="1631437at2"/>
<dbReference type="InterPro" id="IPR051907">
    <property type="entry name" value="DoxX-like_oxidoreductase"/>
</dbReference>
<dbReference type="Pfam" id="PF07681">
    <property type="entry name" value="DoxX"/>
    <property type="match status" value="1"/>
</dbReference>
<keyword evidence="6 7" id="KW-0472">Membrane</keyword>
<feature type="transmembrane region" description="Helical" evidence="7">
    <location>
        <begin position="45"/>
        <end position="78"/>
    </location>
</feature>
<proteinExistence type="inferred from homology"/>
<dbReference type="PANTHER" id="PTHR33452:SF1">
    <property type="entry name" value="INNER MEMBRANE PROTEIN YPHA-RELATED"/>
    <property type="match status" value="1"/>
</dbReference>
<dbReference type="PANTHER" id="PTHR33452">
    <property type="entry name" value="OXIDOREDUCTASE CATD-RELATED"/>
    <property type="match status" value="1"/>
</dbReference>
<sequence length="139" mass="14769">MNILLKNLFRYQDNGLLFYRIVFGLSMMAHGYLKFAGGEQSLYGVGSMLGVFGITGGYLVLGAMAAAAELIGGLLVVLGLATRLGALLIIGTLFVATVLALGNGFFAWDYPSQMMFGAIMLLIAGPGRFSMDHKLAHKG</sequence>
<keyword evidence="5 7" id="KW-1133">Transmembrane helix</keyword>
<dbReference type="RefSeq" id="WP_115309865.1">
    <property type="nucleotide sequence ID" value="NZ_UHIO01000001.1"/>
</dbReference>
<comment type="similarity">
    <text evidence="2">Belongs to the DoxX family.</text>
</comment>
<dbReference type="Proteomes" id="UP000255367">
    <property type="component" value="Unassembled WGS sequence"/>
</dbReference>
<feature type="transmembrane region" description="Helical" evidence="7">
    <location>
        <begin position="85"/>
        <end position="108"/>
    </location>
</feature>
<comment type="subcellular location">
    <subcellularLocation>
        <location evidence="1">Cell membrane</location>
        <topology evidence="1">Multi-pass membrane protein</topology>
    </subcellularLocation>
</comment>
<evidence type="ECO:0000256" key="4">
    <source>
        <dbReference type="ARBA" id="ARBA00022692"/>
    </source>
</evidence>
<evidence type="ECO:0000256" key="5">
    <source>
        <dbReference type="ARBA" id="ARBA00022989"/>
    </source>
</evidence>
<evidence type="ECO:0000256" key="1">
    <source>
        <dbReference type="ARBA" id="ARBA00004651"/>
    </source>
</evidence>
<reference evidence="8 9" key="1">
    <citation type="submission" date="2018-06" db="EMBL/GenBank/DDBJ databases">
        <authorList>
            <consortium name="Pathogen Informatics"/>
            <person name="Doyle S."/>
        </authorList>
    </citation>
    <scope>NUCLEOTIDE SEQUENCE [LARGE SCALE GENOMIC DNA]</scope>
    <source>
        <strain evidence="8 9">NCTC12020</strain>
    </source>
</reference>
<evidence type="ECO:0000313" key="9">
    <source>
        <dbReference type="Proteomes" id="UP000255367"/>
    </source>
</evidence>
<keyword evidence="9" id="KW-1185">Reference proteome</keyword>
<organism evidence="8 9">
    <name type="scientific">Veillonella criceti</name>
    <dbReference type="NCBI Taxonomy" id="103891"/>
    <lineage>
        <taxon>Bacteria</taxon>
        <taxon>Bacillati</taxon>
        <taxon>Bacillota</taxon>
        <taxon>Negativicutes</taxon>
        <taxon>Veillonellales</taxon>
        <taxon>Veillonellaceae</taxon>
        <taxon>Veillonella</taxon>
    </lineage>
</organism>
<dbReference type="EMBL" id="UHIO01000001">
    <property type="protein sequence ID" value="SUP41656.1"/>
    <property type="molecule type" value="Genomic_DNA"/>
</dbReference>
<dbReference type="AlphaFoldDB" id="A0A380NIM5"/>
<dbReference type="GO" id="GO:0005886">
    <property type="term" value="C:plasma membrane"/>
    <property type="evidence" value="ECO:0007669"/>
    <property type="project" value="UniProtKB-SubCell"/>
</dbReference>
<keyword evidence="4 7" id="KW-0812">Transmembrane</keyword>